<proteinExistence type="predicted"/>
<dbReference type="SUPFAM" id="SSF109854">
    <property type="entry name" value="DinB/YfiT-like putative metalloenzymes"/>
    <property type="match status" value="1"/>
</dbReference>
<keyword evidence="2" id="KW-0238">DNA-binding</keyword>
<evidence type="ECO:0000256" key="3">
    <source>
        <dbReference type="ARBA" id="ARBA00023163"/>
    </source>
</evidence>
<gene>
    <name evidence="5" type="ORF">ISU07_19090</name>
</gene>
<accession>A0A930VEU7</accession>
<dbReference type="Pfam" id="PF12833">
    <property type="entry name" value="HTH_18"/>
    <property type="match status" value="1"/>
</dbReference>
<dbReference type="InterPro" id="IPR034660">
    <property type="entry name" value="DinB/YfiT-like"/>
</dbReference>
<dbReference type="GO" id="GO:0003700">
    <property type="term" value="F:DNA-binding transcription factor activity"/>
    <property type="evidence" value="ECO:0007669"/>
    <property type="project" value="InterPro"/>
</dbReference>
<evidence type="ECO:0000313" key="5">
    <source>
        <dbReference type="EMBL" id="MBF4765243.1"/>
    </source>
</evidence>
<evidence type="ECO:0000259" key="4">
    <source>
        <dbReference type="PROSITE" id="PS01124"/>
    </source>
</evidence>
<dbReference type="PRINTS" id="PR00032">
    <property type="entry name" value="HTHARAC"/>
</dbReference>
<dbReference type="SUPFAM" id="SSF46689">
    <property type="entry name" value="Homeodomain-like"/>
    <property type="match status" value="1"/>
</dbReference>
<comment type="caution">
    <text evidence="5">The sequence shown here is derived from an EMBL/GenBank/DDBJ whole genome shotgun (WGS) entry which is preliminary data.</text>
</comment>
<organism evidence="5 6">
    <name type="scientific">Nocardioides islandensis</name>
    <dbReference type="NCBI Taxonomy" id="433663"/>
    <lineage>
        <taxon>Bacteria</taxon>
        <taxon>Bacillati</taxon>
        <taxon>Actinomycetota</taxon>
        <taxon>Actinomycetes</taxon>
        <taxon>Propionibacteriales</taxon>
        <taxon>Nocardioidaceae</taxon>
        <taxon>Nocardioides</taxon>
    </lineage>
</organism>
<name>A0A930VEU7_9ACTN</name>
<dbReference type="InterPro" id="IPR050204">
    <property type="entry name" value="AraC_XylS_family_regulators"/>
</dbReference>
<dbReference type="PANTHER" id="PTHR46796">
    <property type="entry name" value="HTH-TYPE TRANSCRIPTIONAL ACTIVATOR RHAS-RELATED"/>
    <property type="match status" value="1"/>
</dbReference>
<evidence type="ECO:0000256" key="1">
    <source>
        <dbReference type="ARBA" id="ARBA00023015"/>
    </source>
</evidence>
<reference evidence="5" key="1">
    <citation type="submission" date="2020-11" db="EMBL/GenBank/DDBJ databases">
        <title>Nocardioides sp. nov., isolated from Soil of Cynanchum wilfordii Hemsley rhizosphere.</title>
        <authorList>
            <person name="Lee J.-S."/>
            <person name="Suh M.K."/>
            <person name="Kim J.-S."/>
        </authorList>
    </citation>
    <scope>NUCLEOTIDE SEQUENCE</scope>
    <source>
        <strain evidence="5">KCTC 19275</strain>
    </source>
</reference>
<dbReference type="PROSITE" id="PS01124">
    <property type="entry name" value="HTH_ARAC_FAMILY_2"/>
    <property type="match status" value="1"/>
</dbReference>
<dbReference type="Proteomes" id="UP000640489">
    <property type="component" value="Unassembled WGS sequence"/>
</dbReference>
<feature type="domain" description="HTH araC/xylS-type" evidence="4">
    <location>
        <begin position="1"/>
        <end position="62"/>
    </location>
</feature>
<dbReference type="RefSeq" id="WP_194708432.1">
    <property type="nucleotide sequence ID" value="NZ_JADKPN010000014.1"/>
</dbReference>
<protein>
    <submittedName>
        <fullName evidence="5">Helix-turn-helix domain-containing protein</fullName>
    </submittedName>
</protein>
<evidence type="ECO:0000256" key="2">
    <source>
        <dbReference type="ARBA" id="ARBA00023125"/>
    </source>
</evidence>
<dbReference type="InterPro" id="IPR018060">
    <property type="entry name" value="HTH_AraC"/>
</dbReference>
<keyword evidence="3" id="KW-0804">Transcription</keyword>
<dbReference type="InterPro" id="IPR009057">
    <property type="entry name" value="Homeodomain-like_sf"/>
</dbReference>
<dbReference type="EMBL" id="JADKPN010000014">
    <property type="protein sequence ID" value="MBF4765243.1"/>
    <property type="molecule type" value="Genomic_DNA"/>
</dbReference>
<dbReference type="Gene3D" id="1.10.10.60">
    <property type="entry name" value="Homeodomain-like"/>
    <property type="match status" value="1"/>
</dbReference>
<sequence length="258" mass="28748">MARETPTRFRGRILMERAGYRMIATDATLLDIALEAGFSSHEAFTRAFRREHGVAPSAWRRRPGSFRIEAPSDVHFHPPGGLRLPARHRMDSVDLVVEMVEHHVWLVGELVDRALALSDADLDTPLPGPVPDIDGDTLRWALSRLIGQMAMWNAAVADATYDFGLEVDEPAAAMRRRLDVTGPDFVANVRRFADEGRFDETFVDAFAPRPVVLTYGAMVAHVLTFAAHHRLLAVAALRGLGVEDLGFGDPKQWFEVDR</sequence>
<evidence type="ECO:0000313" key="6">
    <source>
        <dbReference type="Proteomes" id="UP000640489"/>
    </source>
</evidence>
<keyword evidence="1" id="KW-0805">Transcription regulation</keyword>
<dbReference type="SMART" id="SM00342">
    <property type="entry name" value="HTH_ARAC"/>
    <property type="match status" value="1"/>
</dbReference>
<keyword evidence="6" id="KW-1185">Reference proteome</keyword>
<dbReference type="AlphaFoldDB" id="A0A930VEU7"/>
<dbReference type="GO" id="GO:0043565">
    <property type="term" value="F:sequence-specific DNA binding"/>
    <property type="evidence" value="ECO:0007669"/>
    <property type="project" value="InterPro"/>
</dbReference>
<dbReference type="InterPro" id="IPR020449">
    <property type="entry name" value="Tscrpt_reg_AraC-type_HTH"/>
</dbReference>